<dbReference type="STRING" id="4081.A0A3Q7FNF9"/>
<keyword evidence="3" id="KW-1185">Reference proteome</keyword>
<proteinExistence type="predicted"/>
<dbReference type="PANTHER" id="PTHR11439:SF473">
    <property type="entry name" value="REVERSE TRANSCRIPTASE TY1_COPIA-TYPE DOMAIN-CONTAINING PROTEIN"/>
    <property type="match status" value="1"/>
</dbReference>
<organism evidence="2">
    <name type="scientific">Solanum lycopersicum</name>
    <name type="common">Tomato</name>
    <name type="synonym">Lycopersicon esculentum</name>
    <dbReference type="NCBI Taxonomy" id="4081"/>
    <lineage>
        <taxon>Eukaryota</taxon>
        <taxon>Viridiplantae</taxon>
        <taxon>Streptophyta</taxon>
        <taxon>Embryophyta</taxon>
        <taxon>Tracheophyta</taxon>
        <taxon>Spermatophyta</taxon>
        <taxon>Magnoliopsida</taxon>
        <taxon>eudicotyledons</taxon>
        <taxon>Gunneridae</taxon>
        <taxon>Pentapetalae</taxon>
        <taxon>asterids</taxon>
        <taxon>lamiids</taxon>
        <taxon>Solanales</taxon>
        <taxon>Solanaceae</taxon>
        <taxon>Solanoideae</taxon>
        <taxon>Solaneae</taxon>
        <taxon>Solanum</taxon>
        <taxon>Solanum subgen. Lycopersicon</taxon>
    </lineage>
</organism>
<dbReference type="InterPro" id="IPR043502">
    <property type="entry name" value="DNA/RNA_pol_sf"/>
</dbReference>
<dbReference type="Proteomes" id="UP000004994">
    <property type="component" value="Chromosome 3"/>
</dbReference>
<dbReference type="CDD" id="cd09272">
    <property type="entry name" value="RNase_HI_RT_Ty1"/>
    <property type="match status" value="1"/>
</dbReference>
<dbReference type="Pfam" id="PF13976">
    <property type="entry name" value="gag_pre-integrs"/>
    <property type="match status" value="1"/>
</dbReference>
<evidence type="ECO:0000259" key="1">
    <source>
        <dbReference type="Pfam" id="PF13976"/>
    </source>
</evidence>
<dbReference type="AlphaFoldDB" id="A0A3Q7FNF9"/>
<accession>A0A3Q7FNF9</accession>
<name>A0A3Q7FNF9_SOLLC</name>
<sequence>MTVNKGKGIANNVQVDKNGEEDVFGVVNEGDKNEQGSHDLNSVRTSLQALAMKSTYTPDQYRKIMKLLNKEKQAEVNMAGISNDFDSLLECDRRRSYDDAMNASNEHNIFSKKGHWIVDSGATCHMTSKFENLDKISRNNKNTERKVYLPNEEKTVTANVDDRRSMNKANSQFMIWHYRMGHPSYKVLKQLYQSVPAGLKDENVRVFIEQPFCDYDIAEVHTPLDVETSDEHAEQTLVPTEHVSENITEEHGDDNMVDVPSPVPRVSSRMSHPPVWMKDYVTHLTNSIHPHSLANYMSYSHLSGSYQTYLSTMSAEDLRELRYFLGIEFCRSEQGIVMNQRKYALELISETGLSGARPSLTPLETNMKLTSADYMQDVHDELFTDINKYQRLIGKLLYLTNIRPDIAFSVQCLSQFMQKPTLSHWNATLKVVKYVKTAPGLGILMSSDKQAQLTNFCDADWAACPNTRRSVTGYLLKYGKSLIAWKSKKQNTVSRSSAEAEYRSLATLTAEVVWVNNLFKELGMNVKHSALHPSYCFENQQSSTSLLVSGYSCWLLN</sequence>
<reference evidence="2" key="1">
    <citation type="journal article" date="2012" name="Nature">
        <title>The tomato genome sequence provides insights into fleshy fruit evolution.</title>
        <authorList>
            <consortium name="Tomato Genome Consortium"/>
        </authorList>
    </citation>
    <scope>NUCLEOTIDE SEQUENCE [LARGE SCALE GENOMIC DNA]</scope>
    <source>
        <strain evidence="2">cv. Heinz 1706</strain>
    </source>
</reference>
<dbReference type="PANTHER" id="PTHR11439">
    <property type="entry name" value="GAG-POL-RELATED RETROTRANSPOSON"/>
    <property type="match status" value="1"/>
</dbReference>
<evidence type="ECO:0000313" key="2">
    <source>
        <dbReference type="EnsemblPlants" id="Solyc03g083965.1.1"/>
    </source>
</evidence>
<protein>
    <recommendedName>
        <fullName evidence="1">GAG-pre-integrase domain-containing protein</fullName>
    </recommendedName>
</protein>
<dbReference type="Gramene" id="Solyc03g083965.1.1">
    <property type="protein sequence ID" value="Solyc03g083965.1.1"/>
    <property type="gene ID" value="Solyc03g083965.1"/>
</dbReference>
<evidence type="ECO:0000313" key="3">
    <source>
        <dbReference type="Proteomes" id="UP000004994"/>
    </source>
</evidence>
<dbReference type="EnsemblPlants" id="Solyc03g083965.1.1">
    <property type="protein sequence ID" value="Solyc03g083965.1.1"/>
    <property type="gene ID" value="Solyc03g083965.1"/>
</dbReference>
<dbReference type="InterPro" id="IPR025724">
    <property type="entry name" value="GAG-pre-integrase_dom"/>
</dbReference>
<feature type="domain" description="GAG-pre-integrase" evidence="1">
    <location>
        <begin position="162"/>
        <end position="194"/>
    </location>
</feature>
<dbReference type="InParanoid" id="A0A3Q7FNF9"/>
<reference evidence="2" key="2">
    <citation type="submission" date="2019-01" db="UniProtKB">
        <authorList>
            <consortium name="EnsemblPlants"/>
        </authorList>
    </citation>
    <scope>IDENTIFICATION</scope>
    <source>
        <strain evidence="2">cv. Heinz 1706</strain>
    </source>
</reference>
<dbReference type="SUPFAM" id="SSF56672">
    <property type="entry name" value="DNA/RNA polymerases"/>
    <property type="match status" value="1"/>
</dbReference>